<accession>A0A1W1HEC9</accession>
<dbReference type="STRING" id="1246637.MTBBW1_2500003"/>
<organism evidence="1 2">
    <name type="scientific">Desulfamplus magnetovallimortis</name>
    <dbReference type="NCBI Taxonomy" id="1246637"/>
    <lineage>
        <taxon>Bacteria</taxon>
        <taxon>Pseudomonadati</taxon>
        <taxon>Thermodesulfobacteriota</taxon>
        <taxon>Desulfobacteria</taxon>
        <taxon>Desulfobacterales</taxon>
        <taxon>Desulfobacteraceae</taxon>
        <taxon>Desulfamplus</taxon>
    </lineage>
</organism>
<protein>
    <submittedName>
        <fullName evidence="1">Uncharacterized protein</fullName>
    </submittedName>
</protein>
<keyword evidence="2" id="KW-1185">Reference proteome</keyword>
<gene>
    <name evidence="1" type="ORF">MTBBW1_2500003</name>
</gene>
<dbReference type="EMBL" id="FWEV01000169">
    <property type="protein sequence ID" value="SLM30854.1"/>
    <property type="molecule type" value="Genomic_DNA"/>
</dbReference>
<dbReference type="AlphaFoldDB" id="A0A1W1HEC9"/>
<dbReference type="RefSeq" id="WP_080809405.1">
    <property type="nucleotide sequence ID" value="NZ_LT828567.1"/>
</dbReference>
<name>A0A1W1HEC9_9BACT</name>
<proteinExistence type="predicted"/>
<dbReference type="Proteomes" id="UP000191931">
    <property type="component" value="Unassembled WGS sequence"/>
</dbReference>
<evidence type="ECO:0000313" key="1">
    <source>
        <dbReference type="EMBL" id="SLM30854.1"/>
    </source>
</evidence>
<reference evidence="1 2" key="1">
    <citation type="submission" date="2017-03" db="EMBL/GenBank/DDBJ databases">
        <authorList>
            <person name="Afonso C.L."/>
            <person name="Miller P.J."/>
            <person name="Scott M.A."/>
            <person name="Spackman E."/>
            <person name="Goraichik I."/>
            <person name="Dimitrov K.M."/>
            <person name="Suarez D.L."/>
            <person name="Swayne D.E."/>
        </authorList>
    </citation>
    <scope>NUCLEOTIDE SEQUENCE [LARGE SCALE GENOMIC DNA]</scope>
    <source>
        <strain evidence="1">PRJEB14757</strain>
    </source>
</reference>
<sequence length="90" mass="10222">MNSHHIRHGRQLGAKARLARKVTEGKYPELKKELLCFKERSSGNWCPEDEQLASTISKSDALKIILSLSDFDIETLTLLGIMPDLKKEEI</sequence>
<evidence type="ECO:0000313" key="2">
    <source>
        <dbReference type="Proteomes" id="UP000191931"/>
    </source>
</evidence>